<dbReference type="AlphaFoldDB" id="A0A0F9X130"/>
<accession>A0A0F9X130</accession>
<organism evidence="1">
    <name type="scientific">marine sediment metagenome</name>
    <dbReference type="NCBI Taxonomy" id="412755"/>
    <lineage>
        <taxon>unclassified sequences</taxon>
        <taxon>metagenomes</taxon>
        <taxon>ecological metagenomes</taxon>
    </lineage>
</organism>
<protein>
    <recommendedName>
        <fullName evidence="2">Zinc-ribbon domain-containing protein</fullName>
    </recommendedName>
</protein>
<dbReference type="EMBL" id="LAZR01000095">
    <property type="protein sequence ID" value="KKN92466.1"/>
    <property type="molecule type" value="Genomic_DNA"/>
</dbReference>
<proteinExistence type="predicted"/>
<comment type="caution">
    <text evidence="1">The sequence shown here is derived from an EMBL/GenBank/DDBJ whole genome shotgun (WGS) entry which is preliminary data.</text>
</comment>
<evidence type="ECO:0000313" key="1">
    <source>
        <dbReference type="EMBL" id="KKN92466.1"/>
    </source>
</evidence>
<name>A0A0F9X130_9ZZZZ</name>
<evidence type="ECO:0008006" key="2">
    <source>
        <dbReference type="Google" id="ProtNLM"/>
    </source>
</evidence>
<sequence>MDTEPKPQPDPIAFEAGWGLYEQTEGTPEHQQGTPYLYYLWHNCEHSWWTARRDIYRYFQYPCTQCHSRVPEGLQALFVMLTGDMDSRREND</sequence>
<gene>
    <name evidence="1" type="ORF">LCGC14_0209570</name>
</gene>
<reference evidence="1" key="1">
    <citation type="journal article" date="2015" name="Nature">
        <title>Complex archaea that bridge the gap between prokaryotes and eukaryotes.</title>
        <authorList>
            <person name="Spang A."/>
            <person name="Saw J.H."/>
            <person name="Jorgensen S.L."/>
            <person name="Zaremba-Niedzwiedzka K."/>
            <person name="Martijn J."/>
            <person name="Lind A.E."/>
            <person name="van Eijk R."/>
            <person name="Schleper C."/>
            <person name="Guy L."/>
            <person name="Ettema T.J."/>
        </authorList>
    </citation>
    <scope>NUCLEOTIDE SEQUENCE</scope>
</reference>